<dbReference type="OrthoDB" id="321277at2157"/>
<dbReference type="RefSeq" id="WP_209491487.1">
    <property type="nucleotide sequence ID" value="NZ_JAGGLC010000003.1"/>
</dbReference>
<dbReference type="Proteomes" id="UP000823736">
    <property type="component" value="Unassembled WGS sequence"/>
</dbReference>
<dbReference type="Gene3D" id="1.10.10.10">
    <property type="entry name" value="Winged helix-like DNA-binding domain superfamily/Winged helix DNA-binding domain"/>
    <property type="match status" value="1"/>
</dbReference>
<dbReference type="Pfam" id="PF03551">
    <property type="entry name" value="PadR"/>
    <property type="match status" value="1"/>
</dbReference>
<proteinExistence type="predicted"/>
<dbReference type="GO" id="GO:0003677">
    <property type="term" value="F:DNA binding"/>
    <property type="evidence" value="ECO:0007669"/>
    <property type="project" value="UniProtKB-KW"/>
</dbReference>
<feature type="region of interest" description="Disordered" evidence="1">
    <location>
        <begin position="1"/>
        <end position="28"/>
    </location>
</feature>
<dbReference type="EMBL" id="JAGGLC010000003">
    <property type="protein sequence ID" value="MBP1987216.1"/>
    <property type="molecule type" value="Genomic_DNA"/>
</dbReference>
<dbReference type="InterPro" id="IPR005149">
    <property type="entry name" value="Tscrpt_reg_PadR_N"/>
</dbReference>
<gene>
    <name evidence="3" type="ORF">J2753_001714</name>
</gene>
<evidence type="ECO:0000313" key="3">
    <source>
        <dbReference type="EMBL" id="MBP1987216.1"/>
    </source>
</evidence>
<dbReference type="InterPro" id="IPR036390">
    <property type="entry name" value="WH_DNA-bd_sf"/>
</dbReference>
<sequence>MSTNVSESEKRTDSEQSTNSNSPESSVSWYDLTGFKRDILRVVATMESERARMAGVEIKSRLEDRYDESINHGLLYPNLDDLAGAGLIEKGEIDKRTNSYELSEPGREMLREQREAWVDLDLSRVVIPDGGEVDR</sequence>
<dbReference type="InterPro" id="IPR036388">
    <property type="entry name" value="WH-like_DNA-bd_sf"/>
</dbReference>
<evidence type="ECO:0000256" key="1">
    <source>
        <dbReference type="SAM" id="MobiDB-lite"/>
    </source>
</evidence>
<organism evidence="3 4">
    <name type="scientific">Halolamina salifodinae</name>
    <dbReference type="NCBI Taxonomy" id="1202767"/>
    <lineage>
        <taxon>Archaea</taxon>
        <taxon>Methanobacteriati</taxon>
        <taxon>Methanobacteriota</taxon>
        <taxon>Stenosarchaea group</taxon>
        <taxon>Halobacteria</taxon>
        <taxon>Halobacteriales</taxon>
        <taxon>Haloferacaceae</taxon>
    </lineage>
</organism>
<protein>
    <submittedName>
        <fullName evidence="3">DNA-binding PadR family transcriptional regulator</fullName>
    </submittedName>
</protein>
<evidence type="ECO:0000313" key="4">
    <source>
        <dbReference type="Proteomes" id="UP000823736"/>
    </source>
</evidence>
<dbReference type="AlphaFoldDB" id="A0A8T4GWD0"/>
<dbReference type="SUPFAM" id="SSF46785">
    <property type="entry name" value="Winged helix' DNA-binding domain"/>
    <property type="match status" value="1"/>
</dbReference>
<keyword evidence="4" id="KW-1185">Reference proteome</keyword>
<accession>A0A8T4GWD0</accession>
<name>A0A8T4GWD0_9EURY</name>
<feature type="domain" description="Transcription regulator PadR N-terminal" evidence="2">
    <location>
        <begin position="51"/>
        <end position="112"/>
    </location>
</feature>
<evidence type="ECO:0000259" key="2">
    <source>
        <dbReference type="Pfam" id="PF03551"/>
    </source>
</evidence>
<comment type="caution">
    <text evidence="3">The sequence shown here is derived from an EMBL/GenBank/DDBJ whole genome shotgun (WGS) entry which is preliminary data.</text>
</comment>
<keyword evidence="3" id="KW-0238">DNA-binding</keyword>
<feature type="compositionally biased region" description="Low complexity" evidence="1">
    <location>
        <begin position="15"/>
        <end position="28"/>
    </location>
</feature>
<reference evidence="3" key="1">
    <citation type="submission" date="2021-03" db="EMBL/GenBank/DDBJ databases">
        <title>Genomic Encyclopedia of Type Strains, Phase IV (KMG-IV): sequencing the most valuable type-strain genomes for metagenomic binning, comparative biology and taxonomic classification.</title>
        <authorList>
            <person name="Goeker M."/>
        </authorList>
    </citation>
    <scope>NUCLEOTIDE SEQUENCE</scope>
    <source>
        <strain evidence="3">DSM 26232</strain>
    </source>
</reference>